<organism evidence="1 2">
    <name type="scientific">Dendrobium nobile</name>
    <name type="common">Orchid</name>
    <dbReference type="NCBI Taxonomy" id="94219"/>
    <lineage>
        <taxon>Eukaryota</taxon>
        <taxon>Viridiplantae</taxon>
        <taxon>Streptophyta</taxon>
        <taxon>Embryophyta</taxon>
        <taxon>Tracheophyta</taxon>
        <taxon>Spermatophyta</taxon>
        <taxon>Magnoliopsida</taxon>
        <taxon>Liliopsida</taxon>
        <taxon>Asparagales</taxon>
        <taxon>Orchidaceae</taxon>
        <taxon>Epidendroideae</taxon>
        <taxon>Malaxideae</taxon>
        <taxon>Dendrobiinae</taxon>
        <taxon>Dendrobium</taxon>
    </lineage>
</organism>
<sequence>MRRLERLVSSACRSHADDFLDVRAISIFLEKLFCVVSGRSSTRAMTMKSYTKSDLTPDIAMAPDQLGWPAHLRETAASVRHRKRTGWWICLRMEPRRI</sequence>
<dbReference type="EMBL" id="JAGYWB010000009">
    <property type="protein sequence ID" value="KAI0510093.1"/>
    <property type="molecule type" value="Genomic_DNA"/>
</dbReference>
<dbReference type="AlphaFoldDB" id="A0A8T3BCG8"/>
<evidence type="ECO:0000313" key="2">
    <source>
        <dbReference type="Proteomes" id="UP000829196"/>
    </source>
</evidence>
<keyword evidence="2" id="KW-1185">Reference proteome</keyword>
<name>A0A8T3BCG8_DENNO</name>
<accession>A0A8T3BCG8</accession>
<dbReference type="Proteomes" id="UP000829196">
    <property type="component" value="Unassembled WGS sequence"/>
</dbReference>
<gene>
    <name evidence="1" type="ORF">KFK09_010693</name>
</gene>
<evidence type="ECO:0000313" key="1">
    <source>
        <dbReference type="EMBL" id="KAI0510093.1"/>
    </source>
</evidence>
<proteinExistence type="predicted"/>
<protein>
    <submittedName>
        <fullName evidence="1">Uncharacterized protein</fullName>
    </submittedName>
</protein>
<comment type="caution">
    <text evidence="1">The sequence shown here is derived from an EMBL/GenBank/DDBJ whole genome shotgun (WGS) entry which is preliminary data.</text>
</comment>
<dbReference type="OrthoDB" id="10502329at2759"/>
<reference evidence="1" key="1">
    <citation type="journal article" date="2022" name="Front. Genet.">
        <title>Chromosome-Scale Assembly of the Dendrobium nobile Genome Provides Insights Into the Molecular Mechanism of the Biosynthesis of the Medicinal Active Ingredient of Dendrobium.</title>
        <authorList>
            <person name="Xu Q."/>
            <person name="Niu S.-C."/>
            <person name="Li K.-L."/>
            <person name="Zheng P.-J."/>
            <person name="Zhang X.-J."/>
            <person name="Jia Y."/>
            <person name="Liu Y."/>
            <person name="Niu Y.-X."/>
            <person name="Yu L.-H."/>
            <person name="Chen D.-F."/>
            <person name="Zhang G.-Q."/>
        </authorList>
    </citation>
    <scope>NUCLEOTIDE SEQUENCE</scope>
    <source>
        <tissue evidence="1">Leaf</tissue>
    </source>
</reference>